<dbReference type="InterPro" id="IPR015760">
    <property type="entry name" value="TIF_IF2"/>
</dbReference>
<dbReference type="InterPro" id="IPR027417">
    <property type="entry name" value="P-loop_NTPase"/>
</dbReference>
<dbReference type="InterPro" id="IPR053905">
    <property type="entry name" value="EF-G-like_DII"/>
</dbReference>
<dbReference type="InterPro" id="IPR036925">
    <property type="entry name" value="TIF_IF2_dom3_sf"/>
</dbReference>
<feature type="binding site" evidence="7">
    <location>
        <begin position="304"/>
        <end position="307"/>
    </location>
    <ligand>
        <name>GTP</name>
        <dbReference type="ChEBI" id="CHEBI:37565"/>
    </ligand>
</feature>
<dbReference type="Pfam" id="PF11987">
    <property type="entry name" value="IF-2"/>
    <property type="match status" value="1"/>
</dbReference>
<dbReference type="SUPFAM" id="SSF52540">
    <property type="entry name" value="P-loop containing nucleoside triphosphate hydrolases"/>
    <property type="match status" value="1"/>
</dbReference>
<reference evidence="11 12" key="1">
    <citation type="journal article" date="2016" name="Nat. Commun.">
        <title>Thousands of microbial genomes shed light on interconnected biogeochemical processes in an aquifer system.</title>
        <authorList>
            <person name="Anantharaman K."/>
            <person name="Brown C.T."/>
            <person name="Hug L.A."/>
            <person name="Sharon I."/>
            <person name="Castelle C.J."/>
            <person name="Probst A.J."/>
            <person name="Thomas B.C."/>
            <person name="Singh A."/>
            <person name="Wilkins M.J."/>
            <person name="Karaoz U."/>
            <person name="Brodie E.L."/>
            <person name="Williams K.H."/>
            <person name="Hubbard S.S."/>
            <person name="Banfield J.F."/>
        </authorList>
    </citation>
    <scope>NUCLEOTIDE SEQUENCE [LARGE SCALE GENOMIC DNA]</scope>
</reference>
<dbReference type="GO" id="GO:0003743">
    <property type="term" value="F:translation initiation factor activity"/>
    <property type="evidence" value="ECO:0007669"/>
    <property type="project" value="UniProtKB-UniRule"/>
</dbReference>
<dbReference type="HAMAP" id="MF_00100_B">
    <property type="entry name" value="IF_2_B"/>
    <property type="match status" value="1"/>
</dbReference>
<dbReference type="PANTHER" id="PTHR43381:SF5">
    <property type="entry name" value="TR-TYPE G DOMAIN-CONTAINING PROTEIN"/>
    <property type="match status" value="1"/>
</dbReference>
<dbReference type="SUPFAM" id="SSF52156">
    <property type="entry name" value="Initiation factor IF2/eIF5b, domain 3"/>
    <property type="match status" value="1"/>
</dbReference>
<dbReference type="GO" id="GO:0005829">
    <property type="term" value="C:cytosol"/>
    <property type="evidence" value="ECO:0007669"/>
    <property type="project" value="TreeGrafter"/>
</dbReference>
<keyword evidence="6 7" id="KW-0342">GTP-binding</keyword>
<comment type="function">
    <text evidence="7 8">One of the essential components for the initiation of protein synthesis. Protects formylmethionyl-tRNA from spontaneous hydrolysis and promotes its binding to the 30S ribosomal subunits. Also involved in the hydrolysis of GTP during the formation of the 70S ribosomal complex.</text>
</comment>
<evidence type="ECO:0000256" key="7">
    <source>
        <dbReference type="HAMAP-Rule" id="MF_00100"/>
    </source>
</evidence>
<feature type="binding site" evidence="7">
    <location>
        <begin position="250"/>
        <end position="254"/>
    </location>
    <ligand>
        <name>GTP</name>
        <dbReference type="ChEBI" id="CHEBI:37565"/>
    </ligand>
</feature>
<comment type="similarity">
    <text evidence="1 7 8">Belongs to the TRAFAC class translation factor GTPase superfamily. Classic translation factor GTPase family. IF-2 subfamily.</text>
</comment>
<dbReference type="NCBIfam" id="TIGR00487">
    <property type="entry name" value="IF-2"/>
    <property type="match status" value="1"/>
</dbReference>
<dbReference type="GO" id="GO:0005525">
    <property type="term" value="F:GTP binding"/>
    <property type="evidence" value="ECO:0007669"/>
    <property type="project" value="UniProtKB-KW"/>
</dbReference>
<evidence type="ECO:0000313" key="11">
    <source>
        <dbReference type="EMBL" id="OGY45044.1"/>
    </source>
</evidence>
<evidence type="ECO:0000256" key="9">
    <source>
        <dbReference type="SAM" id="MobiDB-lite"/>
    </source>
</evidence>
<dbReference type="Gene3D" id="2.40.30.10">
    <property type="entry name" value="Translation factors"/>
    <property type="match status" value="2"/>
</dbReference>
<name>A0A1G1XYN8_9BACT</name>
<accession>A0A1G1XYN8</accession>
<feature type="binding site" evidence="7">
    <location>
        <begin position="174"/>
        <end position="181"/>
    </location>
    <ligand>
        <name>GTP</name>
        <dbReference type="ChEBI" id="CHEBI:37565"/>
    </ligand>
</feature>
<dbReference type="AlphaFoldDB" id="A0A1G1XYN8"/>
<dbReference type="Pfam" id="PF00009">
    <property type="entry name" value="GTP_EFTU"/>
    <property type="match status" value="1"/>
</dbReference>
<dbReference type="NCBIfam" id="TIGR00231">
    <property type="entry name" value="small_GTP"/>
    <property type="match status" value="1"/>
</dbReference>
<dbReference type="SUPFAM" id="SSF50447">
    <property type="entry name" value="Translation proteins"/>
    <property type="match status" value="2"/>
</dbReference>
<evidence type="ECO:0000256" key="1">
    <source>
        <dbReference type="ARBA" id="ARBA00007733"/>
    </source>
</evidence>
<dbReference type="Pfam" id="PF04760">
    <property type="entry name" value="IF2_N"/>
    <property type="match status" value="1"/>
</dbReference>
<dbReference type="GO" id="GO:0003924">
    <property type="term" value="F:GTPase activity"/>
    <property type="evidence" value="ECO:0007669"/>
    <property type="project" value="UniProtKB-UniRule"/>
</dbReference>
<dbReference type="InterPro" id="IPR023115">
    <property type="entry name" value="TIF_IF2_dom3"/>
</dbReference>
<dbReference type="InterPro" id="IPR006847">
    <property type="entry name" value="IF2_N"/>
</dbReference>
<keyword evidence="7" id="KW-0963">Cytoplasm</keyword>
<dbReference type="PROSITE" id="PS51722">
    <property type="entry name" value="G_TR_2"/>
    <property type="match status" value="1"/>
</dbReference>
<dbReference type="CDD" id="cd01887">
    <property type="entry name" value="IF2_eIF5B"/>
    <property type="match status" value="1"/>
</dbReference>
<keyword evidence="3 7" id="KW-0396">Initiation factor</keyword>
<dbReference type="Pfam" id="PF22042">
    <property type="entry name" value="EF-G_D2"/>
    <property type="match status" value="1"/>
</dbReference>
<dbReference type="InterPro" id="IPR005225">
    <property type="entry name" value="Small_GTP-bd"/>
</dbReference>
<evidence type="ECO:0000256" key="2">
    <source>
        <dbReference type="ARBA" id="ARBA00020675"/>
    </source>
</evidence>
<dbReference type="InterPro" id="IPR009000">
    <property type="entry name" value="Transl_B-barrel_sf"/>
</dbReference>
<sequence>MNVSELARKLKVSSKELLEILPTVGFGIGMRAIKIDDRQAHQILTQWPQLLASYRRFLAENKKDEQKVEVGAKPEKKISLPALIRVRDFADKLKLPLPKVIAELMKNGVLASMNETIDFDTASIISQEFGYEVMTDQTVTEAVEDLSTKLFSAPITKDDQAKLVQRPPVVVVMGHVDHGKTKLLDAIRKTNVMASESGGITQHVGAYQVTVQPKVEPSSRPSSAEGGARGEIPHSVRDDRVASRMITFIDTPGHEAFATMRSRGARVADIAILVVAADDSIQPQTKESIKIIHSAGLPMIVAINKIDKPEANIEKVKQDLATLNLLPEEWGGKTICVPISAKAGTGIDDLLEMILLVAEMEKEKLMTSPDRLASGTIIESHIDRGEGPVATVLIQNGTLRPGDLVEVSGIFYGRIRAMKDFIGREVSSAGPSTPVKILGIKAAASVGDVLQVIDDLTKTKKIKRYQLRKQATDYSKPTEIKEKEKSEVQSLNVILRADVLGSLEAIINSLTKLEHPEVAVNIISKGLGHITESDVAQAQTSTAIILGFHIKPSTPAENLAKEKKVEIFLYQVIYKLLDEVKVRLEKMLKPEVIRTDLGRLKVLAIFYQDKKAIVVGGSVTKGKVTLNAKADIWRDETKIGSGQIVELQINKVKANEAVQGQECGLKFEGKTNIAVGDILEVYQEEIKQKKIS</sequence>
<dbReference type="Proteomes" id="UP000178930">
    <property type="component" value="Unassembled WGS sequence"/>
</dbReference>
<evidence type="ECO:0000256" key="8">
    <source>
        <dbReference type="RuleBase" id="RU000644"/>
    </source>
</evidence>
<dbReference type="CDD" id="cd03702">
    <property type="entry name" value="IF2_mtIF2_II"/>
    <property type="match status" value="1"/>
</dbReference>
<dbReference type="InterPro" id="IPR044145">
    <property type="entry name" value="IF2_II"/>
</dbReference>
<dbReference type="FunFam" id="3.40.50.300:FF:000019">
    <property type="entry name" value="Translation initiation factor IF-2"/>
    <property type="match status" value="1"/>
</dbReference>
<dbReference type="PANTHER" id="PTHR43381">
    <property type="entry name" value="TRANSLATION INITIATION FACTOR IF-2-RELATED"/>
    <property type="match status" value="1"/>
</dbReference>
<evidence type="ECO:0000259" key="10">
    <source>
        <dbReference type="PROSITE" id="PS51722"/>
    </source>
</evidence>
<feature type="domain" description="Tr-type G" evidence="10">
    <location>
        <begin position="165"/>
        <end position="370"/>
    </location>
</feature>
<dbReference type="Gene3D" id="3.40.50.300">
    <property type="entry name" value="P-loop containing nucleotide triphosphate hydrolases"/>
    <property type="match status" value="1"/>
</dbReference>
<evidence type="ECO:0000256" key="5">
    <source>
        <dbReference type="ARBA" id="ARBA00022917"/>
    </source>
</evidence>
<organism evidence="11 12">
    <name type="scientific">Candidatus Buchananbacteria bacterium RIFCSPHIGHO2_01_FULL_39_14</name>
    <dbReference type="NCBI Taxonomy" id="1797532"/>
    <lineage>
        <taxon>Bacteria</taxon>
        <taxon>Candidatus Buchananiibacteriota</taxon>
    </lineage>
</organism>
<evidence type="ECO:0000313" key="12">
    <source>
        <dbReference type="Proteomes" id="UP000178930"/>
    </source>
</evidence>
<dbReference type="InterPro" id="IPR000795">
    <property type="entry name" value="T_Tr_GTP-bd_dom"/>
</dbReference>
<evidence type="ECO:0000256" key="4">
    <source>
        <dbReference type="ARBA" id="ARBA00022741"/>
    </source>
</evidence>
<gene>
    <name evidence="7" type="primary">infB</name>
    <name evidence="11" type="ORF">A2729_01540</name>
</gene>
<dbReference type="Gene3D" id="3.40.50.10050">
    <property type="entry name" value="Translation initiation factor IF- 2, domain 3"/>
    <property type="match status" value="1"/>
</dbReference>
<keyword evidence="4 7" id="KW-0547">Nucleotide-binding</keyword>
<evidence type="ECO:0000256" key="6">
    <source>
        <dbReference type="ARBA" id="ARBA00023134"/>
    </source>
</evidence>
<comment type="caution">
    <text evidence="11">The sequence shown here is derived from an EMBL/GenBank/DDBJ whole genome shotgun (WGS) entry which is preliminary data.</text>
</comment>
<proteinExistence type="inferred from homology"/>
<dbReference type="InterPro" id="IPR000178">
    <property type="entry name" value="TF_IF2_bacterial-like"/>
</dbReference>
<feature type="region of interest" description="Disordered" evidence="9">
    <location>
        <begin position="213"/>
        <end position="236"/>
    </location>
</feature>
<dbReference type="PRINTS" id="PR00315">
    <property type="entry name" value="ELONGATNFCT"/>
</dbReference>
<dbReference type="EMBL" id="MHIB01000007">
    <property type="protein sequence ID" value="OGY45044.1"/>
    <property type="molecule type" value="Genomic_DNA"/>
</dbReference>
<protein>
    <recommendedName>
        <fullName evidence="2 7">Translation initiation factor IF-2</fullName>
    </recommendedName>
</protein>
<dbReference type="STRING" id="1797532.A2729_01540"/>
<dbReference type="FunFam" id="3.40.50.10050:FF:000001">
    <property type="entry name" value="Translation initiation factor IF-2"/>
    <property type="match status" value="1"/>
</dbReference>
<evidence type="ECO:0000256" key="3">
    <source>
        <dbReference type="ARBA" id="ARBA00022540"/>
    </source>
</evidence>
<keyword evidence="5 7" id="KW-0648">Protein biosynthesis</keyword>
<comment type="subcellular location">
    <subcellularLocation>
        <location evidence="7">Cytoplasm</location>
    </subcellularLocation>
</comment>
<comment type="caution">
    <text evidence="7">Lacks conserved residue(s) required for the propagation of feature annotation.</text>
</comment>